<dbReference type="AlphaFoldDB" id="A0A2K0T4J0"/>
<comment type="caution">
    <text evidence="6">The sequence shown here is derived from an EMBL/GenBank/DDBJ whole genome shotgun (WGS) entry which is preliminary data.</text>
</comment>
<evidence type="ECO:0000313" key="6">
    <source>
        <dbReference type="EMBL" id="PNP40430.1"/>
    </source>
</evidence>
<sequence length="612" mass="66058">MKATVEIALSGLVGLAAASNASNASSKFDWATITPSEHLEYHDCFDGFQCARLTAPLDYRNESDPRTIAIAMIKLPAAVPDDDASFAGSVFTNPGGPGGSGVEFLLRNGRGLRDVLDKPGRRHYEMVSFDPRGIGSSTPIANCFANDRLGRDGALLEQRGRGSLAKDEALPYVLALQRAIGQRCEAADESGVNGGQIMGFMGTPNVARDLVQMVDKVAELRAREAGERDDRLELKRRSSPGGIDDDDGDVPRLQYIGYSYGTVLGNYFASMFPGRVGRLMLDGVVNADDYSGGPGWLTNLVDTDKLADRFFIGCHLAGPKDCALAREDDGVVKERFYAWLEKLDKEPISAVSPSGAVVVISSQDIRELLVQALYKPRDSFRGYAQAVDDAMRGNSSAIVERLFFRQIPRLKDACDVDGAPEDFIREAGSGVLCADGDDISGHELAWWKHYVRRLAATSAFYGAYWVNVRLSCNAWDFHFKPNWVFKGPFTTPPAASSSEKPLPGHPAAPLLFVSNRLDPVTPLAAARAMAAQHPGAGLLIAEALGHCTKGNGDSACLHKHIADYFDTGVVPDGEARCEADCGPWDAECDAVGAQAMLQESEGYYGKYPLGVF</sequence>
<dbReference type="GO" id="GO:0016787">
    <property type="term" value="F:hydrolase activity"/>
    <property type="evidence" value="ECO:0007669"/>
    <property type="project" value="UniProtKB-KW"/>
</dbReference>
<accession>A0A2K0T4J0</accession>
<dbReference type="OrthoDB" id="425534at2759"/>
<evidence type="ECO:0000256" key="2">
    <source>
        <dbReference type="ARBA" id="ARBA00022801"/>
    </source>
</evidence>
<dbReference type="InterPro" id="IPR029058">
    <property type="entry name" value="AB_hydrolase_fold"/>
</dbReference>
<proteinExistence type="inferred from homology"/>
<name>A0A2K0T4J0_9HYPO</name>
<dbReference type="PANTHER" id="PTHR43248">
    <property type="entry name" value="2-SUCCINYL-6-HYDROXY-2,4-CYCLOHEXADIENE-1-CARBOXYLATE SYNTHASE"/>
    <property type="match status" value="1"/>
</dbReference>
<protein>
    <recommendedName>
        <fullName evidence="5">Peptidase S33 tripeptidyl aminopeptidase-like C-terminal domain-containing protein</fullName>
    </recommendedName>
</protein>
<evidence type="ECO:0000259" key="5">
    <source>
        <dbReference type="Pfam" id="PF08386"/>
    </source>
</evidence>
<gene>
    <name evidence="6" type="ORF">TGAMA5MH_07757</name>
</gene>
<evidence type="ECO:0000256" key="1">
    <source>
        <dbReference type="ARBA" id="ARBA00010088"/>
    </source>
</evidence>
<evidence type="ECO:0000313" key="7">
    <source>
        <dbReference type="Proteomes" id="UP000236546"/>
    </source>
</evidence>
<feature type="signal peptide" evidence="4">
    <location>
        <begin position="1"/>
        <end position="18"/>
    </location>
</feature>
<dbReference type="InterPro" id="IPR051601">
    <property type="entry name" value="Serine_prot/Carboxylest_S33"/>
</dbReference>
<dbReference type="InterPro" id="IPR013595">
    <property type="entry name" value="Pept_S33_TAP-like_C"/>
</dbReference>
<comment type="similarity">
    <text evidence="1">Belongs to the peptidase S33 family.</text>
</comment>
<evidence type="ECO:0000256" key="4">
    <source>
        <dbReference type="SAM" id="SignalP"/>
    </source>
</evidence>
<dbReference type="SUPFAM" id="SSF53474">
    <property type="entry name" value="alpha/beta-Hydrolases"/>
    <property type="match status" value="1"/>
</dbReference>
<feature type="domain" description="Peptidase S33 tripeptidyl aminopeptidase-like C-terminal" evidence="5">
    <location>
        <begin position="459"/>
        <end position="577"/>
    </location>
</feature>
<organism evidence="6 7">
    <name type="scientific">Trichoderma gamsii</name>
    <dbReference type="NCBI Taxonomy" id="398673"/>
    <lineage>
        <taxon>Eukaryota</taxon>
        <taxon>Fungi</taxon>
        <taxon>Dikarya</taxon>
        <taxon>Ascomycota</taxon>
        <taxon>Pezizomycotina</taxon>
        <taxon>Sordariomycetes</taxon>
        <taxon>Hypocreomycetidae</taxon>
        <taxon>Hypocreales</taxon>
        <taxon>Hypocreaceae</taxon>
        <taxon>Trichoderma</taxon>
    </lineage>
</organism>
<feature type="chain" id="PRO_5014375609" description="Peptidase S33 tripeptidyl aminopeptidase-like C-terminal domain-containing protein" evidence="4">
    <location>
        <begin position="19"/>
        <end position="612"/>
    </location>
</feature>
<dbReference type="EMBL" id="MTYH01000069">
    <property type="protein sequence ID" value="PNP40430.1"/>
    <property type="molecule type" value="Genomic_DNA"/>
</dbReference>
<reference evidence="6 7" key="1">
    <citation type="submission" date="2017-02" db="EMBL/GenBank/DDBJ databases">
        <title>Genomes of Trichoderma spp. with biocontrol activity.</title>
        <authorList>
            <person name="Gardiner D."/>
            <person name="Kazan K."/>
            <person name="Vos C."/>
            <person name="Harvey P."/>
        </authorList>
    </citation>
    <scope>NUCLEOTIDE SEQUENCE [LARGE SCALE GENOMIC DNA]</scope>
    <source>
        <strain evidence="6 7">A5MH</strain>
    </source>
</reference>
<feature type="region of interest" description="Disordered" evidence="3">
    <location>
        <begin position="228"/>
        <end position="248"/>
    </location>
</feature>
<dbReference type="Gene3D" id="3.40.50.1820">
    <property type="entry name" value="alpha/beta hydrolase"/>
    <property type="match status" value="1"/>
</dbReference>
<dbReference type="PANTHER" id="PTHR43248:SF25">
    <property type="entry name" value="AB HYDROLASE-1 DOMAIN-CONTAINING PROTEIN-RELATED"/>
    <property type="match status" value="1"/>
</dbReference>
<evidence type="ECO:0000256" key="3">
    <source>
        <dbReference type="SAM" id="MobiDB-lite"/>
    </source>
</evidence>
<keyword evidence="4" id="KW-0732">Signal</keyword>
<dbReference type="Pfam" id="PF08386">
    <property type="entry name" value="Abhydrolase_4"/>
    <property type="match status" value="1"/>
</dbReference>
<dbReference type="Proteomes" id="UP000236546">
    <property type="component" value="Unassembled WGS sequence"/>
</dbReference>
<keyword evidence="2" id="KW-0378">Hydrolase</keyword>